<dbReference type="InterPro" id="IPR058649">
    <property type="entry name" value="CzcB_C"/>
</dbReference>
<dbReference type="InterPro" id="IPR051909">
    <property type="entry name" value="MFP_Cation_Efflux"/>
</dbReference>
<protein>
    <submittedName>
        <fullName evidence="9">Membrane fusion protein, cobalt-zinc-cadmium efflux system</fullName>
    </submittedName>
</protein>
<evidence type="ECO:0000256" key="2">
    <source>
        <dbReference type="ARBA" id="ARBA00022448"/>
    </source>
</evidence>
<evidence type="ECO:0000313" key="9">
    <source>
        <dbReference type="EMBL" id="SMP81015.1"/>
    </source>
</evidence>
<evidence type="ECO:0000313" key="10">
    <source>
        <dbReference type="Proteomes" id="UP001158049"/>
    </source>
</evidence>
<dbReference type="Gene3D" id="1.10.287.470">
    <property type="entry name" value="Helix hairpin bin"/>
    <property type="match status" value="1"/>
</dbReference>
<dbReference type="Pfam" id="PF25954">
    <property type="entry name" value="Beta-barrel_RND_2"/>
    <property type="match status" value="1"/>
</dbReference>
<dbReference type="RefSeq" id="WP_283445592.1">
    <property type="nucleotide sequence ID" value="NZ_FXUL01000041.1"/>
</dbReference>
<keyword evidence="10" id="KW-1185">Reference proteome</keyword>
<organism evidence="9 10">
    <name type="scientific">Noviherbaspirillum suwonense</name>
    <dbReference type="NCBI Taxonomy" id="1224511"/>
    <lineage>
        <taxon>Bacteria</taxon>
        <taxon>Pseudomonadati</taxon>
        <taxon>Pseudomonadota</taxon>
        <taxon>Betaproteobacteria</taxon>
        <taxon>Burkholderiales</taxon>
        <taxon>Oxalobacteraceae</taxon>
        <taxon>Noviherbaspirillum</taxon>
    </lineage>
</organism>
<dbReference type="InterPro" id="IPR006143">
    <property type="entry name" value="RND_pump_MFP"/>
</dbReference>
<evidence type="ECO:0000256" key="4">
    <source>
        <dbReference type="SAM" id="MobiDB-lite"/>
    </source>
</evidence>
<proteinExistence type="inferred from homology"/>
<evidence type="ECO:0000259" key="5">
    <source>
        <dbReference type="Pfam" id="PF25893"/>
    </source>
</evidence>
<comment type="caution">
    <text evidence="9">The sequence shown here is derived from an EMBL/GenBank/DDBJ whole genome shotgun (WGS) entry which is preliminary data.</text>
</comment>
<keyword evidence="2" id="KW-0813">Transport</keyword>
<dbReference type="Gene3D" id="2.40.30.170">
    <property type="match status" value="1"/>
</dbReference>
<feature type="coiled-coil region" evidence="3">
    <location>
        <begin position="180"/>
        <end position="214"/>
    </location>
</feature>
<feature type="compositionally biased region" description="Basic and acidic residues" evidence="4">
    <location>
        <begin position="37"/>
        <end position="52"/>
    </location>
</feature>
<dbReference type="PANTHER" id="PTHR30097:SF4">
    <property type="entry name" value="SLR6042 PROTEIN"/>
    <property type="match status" value="1"/>
</dbReference>
<dbReference type="Proteomes" id="UP001158049">
    <property type="component" value="Unassembled WGS sequence"/>
</dbReference>
<feature type="compositionally biased region" description="Basic and acidic residues" evidence="4">
    <location>
        <begin position="62"/>
        <end position="71"/>
    </location>
</feature>
<feature type="domain" description="CzcB-like barrel-sandwich hybrid" evidence="7">
    <location>
        <begin position="112"/>
        <end position="256"/>
    </location>
</feature>
<keyword evidence="3" id="KW-0175">Coiled coil</keyword>
<evidence type="ECO:0000259" key="7">
    <source>
        <dbReference type="Pfam" id="PF25973"/>
    </source>
</evidence>
<dbReference type="Gene3D" id="2.40.50.100">
    <property type="match status" value="1"/>
</dbReference>
<dbReference type="Pfam" id="PF25975">
    <property type="entry name" value="CzcB_C"/>
    <property type="match status" value="1"/>
</dbReference>
<evidence type="ECO:0000259" key="8">
    <source>
        <dbReference type="Pfam" id="PF25975"/>
    </source>
</evidence>
<dbReference type="InterPro" id="IPR058648">
    <property type="entry name" value="HH_CzcB-like"/>
</dbReference>
<sequence length="413" mass="43686">MKTNLTKKQFLSIAAIIVIGALLGVLILTKGSAPVAKGKEQGHSEKQGHTEKQANAGHKVAKANEHGGEKRSKVVLDEAQMKAAGILVGSAGPAKISTVVMLPGEIRYNEDRTAHVVPRLGGVVESVRVNLGENVRKGQVLAVIASTGLSEQRSELLTAQKRLSLARTTYEREKKLWQDKISAEQDYLQARQAMQEAEIAVQNARQKLDALGASATSAGGLNSYEVRAPFDGLVMEKHISLGEAVKEDASIFTISDLSTVWAEVSVAAKDLNAIRVGEKVTVNATAFDAKATGTVAYVGSLIGEQTRTAKARVSLANPNMAWRPGLFVNVEVVSGQTEAPVAVAAEAVQTIENKPTIFLSVPGGFVAQEVSLGRSDGRVVEVTKGIQAGASYASTNSFILKSDLGKASAEHED</sequence>
<dbReference type="SUPFAM" id="SSF111369">
    <property type="entry name" value="HlyD-like secretion proteins"/>
    <property type="match status" value="1"/>
</dbReference>
<evidence type="ECO:0000259" key="6">
    <source>
        <dbReference type="Pfam" id="PF25954"/>
    </source>
</evidence>
<comment type="similarity">
    <text evidence="1">Belongs to the membrane fusion protein (MFP) (TC 8.A.1) family.</text>
</comment>
<evidence type="ECO:0000256" key="3">
    <source>
        <dbReference type="SAM" id="Coils"/>
    </source>
</evidence>
<feature type="domain" description="CzcB-like alpha-helical hairpin" evidence="5">
    <location>
        <begin position="151"/>
        <end position="210"/>
    </location>
</feature>
<dbReference type="Gene3D" id="2.40.420.20">
    <property type="match status" value="1"/>
</dbReference>
<dbReference type="InterPro" id="IPR058647">
    <property type="entry name" value="BSH_CzcB-like"/>
</dbReference>
<dbReference type="PANTHER" id="PTHR30097">
    <property type="entry name" value="CATION EFFLUX SYSTEM PROTEIN CUSB"/>
    <property type="match status" value="1"/>
</dbReference>
<dbReference type="InterPro" id="IPR058792">
    <property type="entry name" value="Beta-barrel_RND_2"/>
</dbReference>
<reference evidence="9 10" key="1">
    <citation type="submission" date="2017-05" db="EMBL/GenBank/DDBJ databases">
        <authorList>
            <person name="Varghese N."/>
            <person name="Submissions S."/>
        </authorList>
    </citation>
    <scope>NUCLEOTIDE SEQUENCE [LARGE SCALE GENOMIC DNA]</scope>
    <source>
        <strain evidence="9 10">DSM 26001</strain>
    </source>
</reference>
<dbReference type="Pfam" id="PF25893">
    <property type="entry name" value="HH_CzcB"/>
    <property type="match status" value="1"/>
</dbReference>
<name>A0ABY1QU76_9BURK</name>
<dbReference type="Pfam" id="PF25973">
    <property type="entry name" value="BSH_CzcB"/>
    <property type="match status" value="1"/>
</dbReference>
<dbReference type="EMBL" id="FXUL01000041">
    <property type="protein sequence ID" value="SMP81015.1"/>
    <property type="molecule type" value="Genomic_DNA"/>
</dbReference>
<feature type="domain" description="CzcB-like C-terminal circularly permuted SH3-like" evidence="8">
    <location>
        <begin position="341"/>
        <end position="401"/>
    </location>
</feature>
<accession>A0ABY1QU76</accession>
<dbReference type="NCBIfam" id="TIGR01730">
    <property type="entry name" value="RND_mfp"/>
    <property type="match status" value="1"/>
</dbReference>
<feature type="domain" description="CusB-like beta-barrel" evidence="6">
    <location>
        <begin position="259"/>
        <end position="334"/>
    </location>
</feature>
<gene>
    <name evidence="9" type="ORF">SAMN06295970_1412</name>
</gene>
<evidence type="ECO:0000256" key="1">
    <source>
        <dbReference type="ARBA" id="ARBA00009477"/>
    </source>
</evidence>
<feature type="region of interest" description="Disordered" evidence="4">
    <location>
        <begin position="36"/>
        <end position="71"/>
    </location>
</feature>